<evidence type="ECO:0000256" key="1">
    <source>
        <dbReference type="ARBA" id="ARBA00006638"/>
    </source>
</evidence>
<keyword evidence="4" id="KW-0234">DNA repair</keyword>
<keyword evidence="2" id="KW-0227">DNA damage</keyword>
<evidence type="ECO:0000256" key="2">
    <source>
        <dbReference type="ARBA" id="ARBA00022763"/>
    </source>
</evidence>
<dbReference type="Gene3D" id="3.30.390.80">
    <property type="entry name" value="DNA repair protein Rad52/59/22"/>
    <property type="match status" value="1"/>
</dbReference>
<comment type="caution">
    <text evidence="6">The sequence shown here is derived from an EMBL/GenBank/DDBJ whole genome shotgun (WGS) entry which is preliminary data.</text>
</comment>
<feature type="compositionally biased region" description="Low complexity" evidence="5">
    <location>
        <begin position="375"/>
        <end position="395"/>
    </location>
</feature>
<evidence type="ECO:0000256" key="5">
    <source>
        <dbReference type="SAM" id="MobiDB-lite"/>
    </source>
</evidence>
<dbReference type="InterPro" id="IPR007232">
    <property type="entry name" value="Rad52_Rad59_Rad22"/>
</dbReference>
<feature type="compositionally biased region" description="Low complexity" evidence="5">
    <location>
        <begin position="338"/>
        <end position="364"/>
    </location>
</feature>
<proteinExistence type="inferred from homology"/>
<evidence type="ECO:0000256" key="3">
    <source>
        <dbReference type="ARBA" id="ARBA00023172"/>
    </source>
</evidence>
<dbReference type="PANTHER" id="PTHR12132">
    <property type="entry name" value="DNA REPAIR AND RECOMBINATION PROTEIN RAD52, RAD59"/>
    <property type="match status" value="1"/>
</dbReference>
<dbReference type="Proteomes" id="UP001172684">
    <property type="component" value="Unassembled WGS sequence"/>
</dbReference>
<comment type="similarity">
    <text evidence="1">Belongs to the RAD52 family.</text>
</comment>
<reference evidence="6" key="1">
    <citation type="submission" date="2022-10" db="EMBL/GenBank/DDBJ databases">
        <title>Culturing micro-colonial fungi from biological soil crusts in the Mojave desert and describing Neophaeococcomyces mojavensis, and introducing the new genera and species Taxawa tesnikishii.</title>
        <authorList>
            <person name="Kurbessoian T."/>
            <person name="Stajich J.E."/>
        </authorList>
    </citation>
    <scope>NUCLEOTIDE SEQUENCE</scope>
    <source>
        <strain evidence="6">TK_1</strain>
    </source>
</reference>
<name>A0ABQ9NTT5_9PEZI</name>
<feature type="region of interest" description="Disordered" evidence="5">
    <location>
        <begin position="467"/>
        <end position="575"/>
    </location>
</feature>
<keyword evidence="3" id="KW-0233">DNA recombination</keyword>
<gene>
    <name evidence="6" type="primary">RAD52_2</name>
    <name evidence="6" type="ORF">H2201_004726</name>
</gene>
<keyword evidence="7" id="KW-1185">Reference proteome</keyword>
<feature type="compositionally biased region" description="Pro residues" evidence="5">
    <location>
        <begin position="197"/>
        <end position="211"/>
    </location>
</feature>
<feature type="compositionally biased region" description="Low complexity" evidence="5">
    <location>
        <begin position="290"/>
        <end position="312"/>
    </location>
</feature>
<protein>
    <submittedName>
        <fullName evidence="6">DNA repair protein rad52</fullName>
    </submittedName>
</protein>
<dbReference type="Pfam" id="PF04098">
    <property type="entry name" value="Rad52_Rad22"/>
    <property type="match status" value="1"/>
</dbReference>
<dbReference type="InterPro" id="IPR041247">
    <property type="entry name" value="Rad52_fam"/>
</dbReference>
<evidence type="ECO:0000256" key="4">
    <source>
        <dbReference type="ARBA" id="ARBA00023204"/>
    </source>
</evidence>
<dbReference type="SUPFAM" id="SSF54768">
    <property type="entry name" value="dsRNA-binding domain-like"/>
    <property type="match status" value="1"/>
</dbReference>
<accession>A0ABQ9NTT5</accession>
<evidence type="ECO:0000313" key="6">
    <source>
        <dbReference type="EMBL" id="KAJ9665066.1"/>
    </source>
</evidence>
<feature type="region of interest" description="Disordered" evidence="5">
    <location>
        <begin position="190"/>
        <end position="216"/>
    </location>
</feature>
<feature type="region of interest" description="Disordered" evidence="5">
    <location>
        <begin position="290"/>
        <end position="448"/>
    </location>
</feature>
<sequence length="575" mass="61236">MPAPGDQYRVTNGIGANPFEERPLRLNEYTAQEIATLQSRLSKQLGPEYISQRQGAGGAKVSYLAAEKAINLANEIFGFNGWSSEIKNVQIDFVDESQSTGKISLGLSTIVRVTLKDGTHHEDIGYGHIENCKGKAAAFEKAKKEAATDAMKRALRNFGNILGNCLYDKEYLKRVEKIKVQPSKWDAENLHRHPDFAPAPAPVKEPTTRPPSPEKEAKVARVSSLQSNVSNGTEFGEEFGGDVFDEVDFSESHIDQTMNDSAYVSEMQELRAAPQMPKAIQRVHTLPALRQPSPVQPPQQGQQTRPTVQQRPPQTPNGQNARPQVNVGRIPPPPNDAPQFPRPQQQQPGPQPQNQNNSSNSLPPTRSNSSAPESAPQTNDPNPPDANAQPTNAPPIGFITGRAAELLQKTEANGPVPIPPNVPAFNPHAESPSLRRTSGINHKTSAPVPRDIAKLGAAVLINATIQQDGGQPKPLAPLPNAGAPTGGGPGNGAFAGRPNFINPNADMNRRIGMPGGGVPSPLANRTSYKPPGPAGGKRPPEVMAGARPPLADVSNLPADGGGGGVEAKRARVEGA</sequence>
<dbReference type="PANTHER" id="PTHR12132:SF1">
    <property type="entry name" value="DNA REPAIR PROTEIN RAD52 HOMOLOG"/>
    <property type="match status" value="1"/>
</dbReference>
<dbReference type="InterPro" id="IPR042525">
    <property type="entry name" value="Rad52_Rad59_Rad22_sf"/>
</dbReference>
<feature type="compositionally biased region" description="Basic and acidic residues" evidence="5">
    <location>
        <begin position="566"/>
        <end position="575"/>
    </location>
</feature>
<evidence type="ECO:0000313" key="7">
    <source>
        <dbReference type="Proteomes" id="UP001172684"/>
    </source>
</evidence>
<organism evidence="6 7">
    <name type="scientific">Coniosporium apollinis</name>
    <dbReference type="NCBI Taxonomy" id="61459"/>
    <lineage>
        <taxon>Eukaryota</taxon>
        <taxon>Fungi</taxon>
        <taxon>Dikarya</taxon>
        <taxon>Ascomycota</taxon>
        <taxon>Pezizomycotina</taxon>
        <taxon>Dothideomycetes</taxon>
        <taxon>Dothideomycetes incertae sedis</taxon>
        <taxon>Coniosporium</taxon>
    </lineage>
</organism>
<dbReference type="InterPro" id="IPR004585">
    <property type="entry name" value="DNA_recomb/repair_Rad52"/>
</dbReference>
<feature type="compositionally biased region" description="Polar residues" evidence="5">
    <location>
        <begin position="434"/>
        <end position="444"/>
    </location>
</feature>
<feature type="compositionally biased region" description="Gly residues" evidence="5">
    <location>
        <begin position="484"/>
        <end position="493"/>
    </location>
</feature>
<dbReference type="NCBIfam" id="TIGR00607">
    <property type="entry name" value="rad52"/>
    <property type="match status" value="1"/>
</dbReference>
<dbReference type="EMBL" id="JAPDRL010000032">
    <property type="protein sequence ID" value="KAJ9665066.1"/>
    <property type="molecule type" value="Genomic_DNA"/>
</dbReference>